<dbReference type="AlphaFoldDB" id="A0A8X8ZRB5"/>
<reference evidence="2" key="1">
    <citation type="submission" date="2018-01" db="EMBL/GenBank/DDBJ databases">
        <authorList>
            <person name="Mao J.F."/>
        </authorList>
    </citation>
    <scope>NUCLEOTIDE SEQUENCE</scope>
    <source>
        <strain evidence="2">Huo1</strain>
        <tissue evidence="2">Leaf</tissue>
    </source>
</reference>
<evidence type="ECO:0000313" key="3">
    <source>
        <dbReference type="Proteomes" id="UP000298416"/>
    </source>
</evidence>
<keyword evidence="3" id="KW-1185">Reference proteome</keyword>
<dbReference type="Proteomes" id="UP000298416">
    <property type="component" value="Unassembled WGS sequence"/>
</dbReference>
<accession>A0A8X8ZRB5</accession>
<comment type="caution">
    <text evidence="2">The sequence shown here is derived from an EMBL/GenBank/DDBJ whole genome shotgun (WGS) entry which is preliminary data.</text>
</comment>
<reference evidence="2" key="2">
    <citation type="submission" date="2020-08" db="EMBL/GenBank/DDBJ databases">
        <title>Plant Genome Project.</title>
        <authorList>
            <person name="Zhang R.-G."/>
        </authorList>
    </citation>
    <scope>NUCLEOTIDE SEQUENCE</scope>
    <source>
        <strain evidence="2">Huo1</strain>
        <tissue evidence="2">Leaf</tissue>
    </source>
</reference>
<evidence type="ECO:0000313" key="2">
    <source>
        <dbReference type="EMBL" id="KAG6414073.1"/>
    </source>
</evidence>
<protein>
    <submittedName>
        <fullName evidence="2">Uncharacterized protein</fullName>
    </submittedName>
</protein>
<organism evidence="2">
    <name type="scientific">Salvia splendens</name>
    <name type="common">Scarlet sage</name>
    <dbReference type="NCBI Taxonomy" id="180675"/>
    <lineage>
        <taxon>Eukaryota</taxon>
        <taxon>Viridiplantae</taxon>
        <taxon>Streptophyta</taxon>
        <taxon>Embryophyta</taxon>
        <taxon>Tracheophyta</taxon>
        <taxon>Spermatophyta</taxon>
        <taxon>Magnoliopsida</taxon>
        <taxon>eudicotyledons</taxon>
        <taxon>Gunneridae</taxon>
        <taxon>Pentapetalae</taxon>
        <taxon>asterids</taxon>
        <taxon>lamiids</taxon>
        <taxon>Lamiales</taxon>
        <taxon>Lamiaceae</taxon>
        <taxon>Nepetoideae</taxon>
        <taxon>Mentheae</taxon>
        <taxon>Salviinae</taxon>
        <taxon>Salvia</taxon>
        <taxon>Salvia subgen. Calosphace</taxon>
        <taxon>core Calosphace</taxon>
    </lineage>
</organism>
<evidence type="ECO:0000256" key="1">
    <source>
        <dbReference type="SAM" id="MobiDB-lite"/>
    </source>
</evidence>
<gene>
    <name evidence="2" type="ORF">SASPL_126790</name>
</gene>
<dbReference type="EMBL" id="PNBA02000009">
    <property type="protein sequence ID" value="KAG6414073.1"/>
    <property type="molecule type" value="Genomic_DNA"/>
</dbReference>
<feature type="region of interest" description="Disordered" evidence="1">
    <location>
        <begin position="142"/>
        <end position="166"/>
    </location>
</feature>
<sequence>MPSPPSVSLDRMSRGFLIHKPAAKMLALWARCGYDPAMDLDCEDEESCLLGGVPQEVAFRCEEVRLEAELLGPSRLSQACGKRVRFQTDLKEAHVVIADAVNFVAGFFFDDIHVKEVKERIDEQYDTDLANSSTRSVSTLSNIVIDESESDSDGSSSSSNSSVEYQIVETEPTLSTLKQK</sequence>
<feature type="compositionally biased region" description="Low complexity" evidence="1">
    <location>
        <begin position="153"/>
        <end position="164"/>
    </location>
</feature>
<name>A0A8X8ZRB5_SALSN</name>
<proteinExistence type="predicted"/>